<evidence type="ECO:0000256" key="7">
    <source>
        <dbReference type="ARBA" id="ARBA00035120"/>
    </source>
</evidence>
<dbReference type="RefSeq" id="WP_191688933.1">
    <property type="nucleotide sequence ID" value="NZ_JACSQY010000003.1"/>
</dbReference>
<keyword evidence="3 10" id="KW-0812">Transmembrane</keyword>
<dbReference type="InterPro" id="IPR003691">
    <property type="entry name" value="FluC"/>
</dbReference>
<keyword evidence="10" id="KW-0479">Metal-binding</keyword>
<protein>
    <recommendedName>
        <fullName evidence="10">Fluoride-specific ion channel FluC</fullName>
    </recommendedName>
</protein>
<comment type="caution">
    <text evidence="11">The sequence shown here is derived from an EMBL/GenBank/DDBJ whole genome shotgun (WGS) entry which is preliminary data.</text>
</comment>
<gene>
    <name evidence="10" type="primary">fluC</name>
    <name evidence="10" type="synonym">crcB</name>
    <name evidence="11" type="ORF">H9659_05480</name>
</gene>
<keyword evidence="5 10" id="KW-0472">Membrane</keyword>
<evidence type="ECO:0000256" key="2">
    <source>
        <dbReference type="ARBA" id="ARBA00022475"/>
    </source>
</evidence>
<dbReference type="EMBL" id="JACSQY010000003">
    <property type="protein sequence ID" value="MBD7907772.1"/>
    <property type="molecule type" value="Genomic_DNA"/>
</dbReference>
<evidence type="ECO:0000256" key="9">
    <source>
        <dbReference type="ARBA" id="ARBA00049940"/>
    </source>
</evidence>
<comment type="function">
    <text evidence="9 10">Fluoride-specific ion channel. Important for reducing fluoride concentration in the cell, thus reducing its toxicity.</text>
</comment>
<keyword evidence="6 10" id="KW-0407">Ion channel</keyword>
<organism evidence="11 12">
    <name type="scientific">Sporosarcina gallistercoris</name>
    <dbReference type="NCBI Taxonomy" id="2762245"/>
    <lineage>
        <taxon>Bacteria</taxon>
        <taxon>Bacillati</taxon>
        <taxon>Bacillota</taxon>
        <taxon>Bacilli</taxon>
        <taxon>Bacillales</taxon>
        <taxon>Caryophanaceae</taxon>
        <taxon>Sporosarcina</taxon>
    </lineage>
</organism>
<evidence type="ECO:0000313" key="11">
    <source>
        <dbReference type="EMBL" id="MBD7907772.1"/>
    </source>
</evidence>
<feature type="transmembrane region" description="Helical" evidence="10">
    <location>
        <begin position="62"/>
        <end position="83"/>
    </location>
</feature>
<keyword evidence="2 10" id="KW-1003">Cell membrane</keyword>
<feature type="transmembrane region" description="Helical" evidence="10">
    <location>
        <begin position="27"/>
        <end position="50"/>
    </location>
</feature>
<dbReference type="PANTHER" id="PTHR28259">
    <property type="entry name" value="FLUORIDE EXPORT PROTEIN 1-RELATED"/>
    <property type="match status" value="1"/>
</dbReference>
<accession>A0ABR8PHX6</accession>
<evidence type="ECO:0000256" key="8">
    <source>
        <dbReference type="ARBA" id="ARBA00035585"/>
    </source>
</evidence>
<keyword evidence="10" id="KW-0813">Transport</keyword>
<evidence type="ECO:0000256" key="1">
    <source>
        <dbReference type="ARBA" id="ARBA00004651"/>
    </source>
</evidence>
<keyword evidence="4 10" id="KW-1133">Transmembrane helix</keyword>
<dbReference type="Pfam" id="PF02537">
    <property type="entry name" value="CRCB"/>
    <property type="match status" value="1"/>
</dbReference>
<evidence type="ECO:0000256" key="4">
    <source>
        <dbReference type="ARBA" id="ARBA00022989"/>
    </source>
</evidence>
<evidence type="ECO:0000256" key="10">
    <source>
        <dbReference type="HAMAP-Rule" id="MF_00454"/>
    </source>
</evidence>
<name>A0ABR8PHX6_9BACL</name>
<evidence type="ECO:0000313" key="12">
    <source>
        <dbReference type="Proteomes" id="UP000659496"/>
    </source>
</evidence>
<dbReference type="Proteomes" id="UP000659496">
    <property type="component" value="Unassembled WGS sequence"/>
</dbReference>
<comment type="similarity">
    <text evidence="7 10">Belongs to the fluoride channel Fluc/FEX (TC 1.A.43) family.</text>
</comment>
<comment type="subcellular location">
    <subcellularLocation>
        <location evidence="1 10">Cell membrane</location>
        <topology evidence="1 10">Multi-pass membrane protein</topology>
    </subcellularLocation>
</comment>
<feature type="binding site" evidence="10">
    <location>
        <position position="73"/>
    </location>
    <ligand>
        <name>Na(+)</name>
        <dbReference type="ChEBI" id="CHEBI:29101"/>
        <note>structural</note>
    </ligand>
</feature>
<comment type="activity regulation">
    <text evidence="10">Na(+) is not transported, but it plays an essential structural role and its presence is essential for fluoride channel function.</text>
</comment>
<feature type="transmembrane region" description="Helical" evidence="10">
    <location>
        <begin position="95"/>
        <end position="115"/>
    </location>
</feature>
<feature type="binding site" evidence="10">
    <location>
        <position position="76"/>
    </location>
    <ligand>
        <name>Na(+)</name>
        <dbReference type="ChEBI" id="CHEBI:29101"/>
        <note>structural</note>
    </ligand>
</feature>
<keyword evidence="10" id="KW-0406">Ion transport</keyword>
<proteinExistence type="inferred from homology"/>
<keyword evidence="12" id="KW-1185">Reference proteome</keyword>
<sequence length="123" mass="12826">MRGVFAIGAAGAIGALARTVIGMLVPAASGFPVGTFVVNIVGTFILCFLVERSLHWTLVNKTTYDAITIGFLGSFTTFSAFSFETLTLLQTNVGMALFYVGVSLVIGLFAGALGIRLGGRGQE</sequence>
<dbReference type="PANTHER" id="PTHR28259:SF1">
    <property type="entry name" value="FLUORIDE EXPORT PROTEIN 1-RELATED"/>
    <property type="match status" value="1"/>
</dbReference>
<reference evidence="11 12" key="1">
    <citation type="submission" date="2020-08" db="EMBL/GenBank/DDBJ databases">
        <title>A Genomic Blueprint of the Chicken Gut Microbiome.</title>
        <authorList>
            <person name="Gilroy R."/>
            <person name="Ravi A."/>
            <person name="Getino M."/>
            <person name="Pursley I."/>
            <person name="Horton D.L."/>
            <person name="Alikhan N.-F."/>
            <person name="Baker D."/>
            <person name="Gharbi K."/>
            <person name="Hall N."/>
            <person name="Watson M."/>
            <person name="Adriaenssens E.M."/>
            <person name="Foster-Nyarko E."/>
            <person name="Jarju S."/>
            <person name="Secka A."/>
            <person name="Antonio M."/>
            <person name="Oren A."/>
            <person name="Chaudhuri R."/>
            <person name="La Ragione R.M."/>
            <person name="Hildebrand F."/>
            <person name="Pallen M.J."/>
        </authorList>
    </citation>
    <scope>NUCLEOTIDE SEQUENCE [LARGE SCALE GENOMIC DNA]</scope>
    <source>
        <strain evidence="11 12">Sa3CUA8</strain>
    </source>
</reference>
<evidence type="ECO:0000256" key="5">
    <source>
        <dbReference type="ARBA" id="ARBA00023136"/>
    </source>
</evidence>
<comment type="catalytic activity">
    <reaction evidence="8">
        <text>fluoride(in) = fluoride(out)</text>
        <dbReference type="Rhea" id="RHEA:76159"/>
        <dbReference type="ChEBI" id="CHEBI:17051"/>
    </reaction>
    <physiologicalReaction direction="left-to-right" evidence="8">
        <dbReference type="Rhea" id="RHEA:76160"/>
    </physiologicalReaction>
</comment>
<evidence type="ECO:0000256" key="3">
    <source>
        <dbReference type="ARBA" id="ARBA00022692"/>
    </source>
</evidence>
<dbReference type="HAMAP" id="MF_00454">
    <property type="entry name" value="FluC"/>
    <property type="match status" value="1"/>
</dbReference>
<keyword evidence="10" id="KW-0915">Sodium</keyword>
<evidence type="ECO:0000256" key="6">
    <source>
        <dbReference type="ARBA" id="ARBA00023303"/>
    </source>
</evidence>